<evidence type="ECO:0000313" key="9">
    <source>
        <dbReference type="EMBL" id="RAK60453.1"/>
    </source>
</evidence>
<accession>A0A328AZU6</accession>
<evidence type="ECO:0000256" key="2">
    <source>
        <dbReference type="ARBA" id="ARBA00008163"/>
    </source>
</evidence>
<keyword evidence="6" id="KW-0472">Membrane</keyword>
<comment type="similarity">
    <text evidence="2">Belongs to the OmpP1/FadL family.</text>
</comment>
<gene>
    <name evidence="9" type="ORF">DJ021_11875</name>
</gene>
<dbReference type="GO" id="GO:0009279">
    <property type="term" value="C:cell outer membrane"/>
    <property type="evidence" value="ECO:0007669"/>
    <property type="project" value="UniProtKB-SubCell"/>
</dbReference>
<dbReference type="InterPro" id="IPR005017">
    <property type="entry name" value="OMPP1/FadL/TodX"/>
</dbReference>
<dbReference type="Proteomes" id="UP000249842">
    <property type="component" value="Unassembled WGS sequence"/>
</dbReference>
<dbReference type="GO" id="GO:0015483">
    <property type="term" value="F:long-chain fatty acid transporting porin activity"/>
    <property type="evidence" value="ECO:0007669"/>
    <property type="project" value="TreeGrafter"/>
</dbReference>
<keyword evidence="5 8" id="KW-0732">Signal</keyword>
<dbReference type="SUPFAM" id="SSF56935">
    <property type="entry name" value="Porins"/>
    <property type="match status" value="1"/>
</dbReference>
<dbReference type="AlphaFoldDB" id="A0A328AZU6"/>
<keyword evidence="10" id="KW-1185">Reference proteome</keyword>
<dbReference type="PANTHER" id="PTHR35093">
    <property type="entry name" value="OUTER MEMBRANE PROTEIN NMB0088-RELATED"/>
    <property type="match status" value="1"/>
</dbReference>
<feature type="chain" id="PRO_5016346599" evidence="8">
    <location>
        <begin position="24"/>
        <end position="428"/>
    </location>
</feature>
<proteinExistence type="inferred from homology"/>
<protein>
    <submittedName>
        <fullName evidence="9">Long-chain fatty acid transporter</fullName>
    </submittedName>
</protein>
<evidence type="ECO:0000256" key="8">
    <source>
        <dbReference type="SAM" id="SignalP"/>
    </source>
</evidence>
<feature type="signal peptide" evidence="8">
    <location>
        <begin position="1"/>
        <end position="23"/>
    </location>
</feature>
<dbReference type="Pfam" id="PF03349">
    <property type="entry name" value="Toluene_X"/>
    <property type="match status" value="1"/>
</dbReference>
<sequence>MNRTLALALASAAAVTAATQAHAGGFYLQEQSVRGTGRAYSGEVADQGVESLWWNPAAIARSPREVYVGAHGIIVDGKTTNTGSTVTYPGGTTVPVGGQSRAYNPIEAGLAPNFAIATPIGDRFAVGLSVAAPYNFTTKYDPRAWTRYDALTTKLNTADIQLTGAMKVNDWLDLGVSADAQYTRARLGSAYPNLSPLLPDARSQLKGDGWNYGWSAGAQAHFDRLTLGASYRSAMDHDLSGDVLVTGLLGPLAAANLAGSGSASFTTPWIATVGGRYRLTDKLTVDAQAQRIGWSQFDAIQVTTPAGPQTLAQNYKDTTSGGVGADYAVTDRLTLRAGVQYDPTPTPDAERTARVPDGDRWLYAVGATAHVTDRMQLEAAVAYIDFQNSDVNHDTTFYAGTPAATTTALRGQVEGAGYVLSMGLRASF</sequence>
<keyword evidence="4" id="KW-0812">Transmembrane</keyword>
<evidence type="ECO:0000256" key="1">
    <source>
        <dbReference type="ARBA" id="ARBA00004571"/>
    </source>
</evidence>
<comment type="caution">
    <text evidence="9">The sequence shown here is derived from an EMBL/GenBank/DDBJ whole genome shotgun (WGS) entry which is preliminary data.</text>
</comment>
<evidence type="ECO:0000256" key="6">
    <source>
        <dbReference type="ARBA" id="ARBA00023136"/>
    </source>
</evidence>
<dbReference type="Gene3D" id="2.40.160.60">
    <property type="entry name" value="Outer membrane protein transport protein (OMPP1/FadL/TodX)"/>
    <property type="match status" value="1"/>
</dbReference>
<reference evidence="10" key="1">
    <citation type="submission" date="2018-05" db="EMBL/GenBank/DDBJ databases">
        <authorList>
            <person name="Li X."/>
        </authorList>
    </citation>
    <scope>NUCLEOTIDE SEQUENCE [LARGE SCALE GENOMIC DNA]</scope>
    <source>
        <strain evidence="10">HKS-05</strain>
    </source>
</reference>
<evidence type="ECO:0000256" key="3">
    <source>
        <dbReference type="ARBA" id="ARBA00022452"/>
    </source>
</evidence>
<evidence type="ECO:0000256" key="4">
    <source>
        <dbReference type="ARBA" id="ARBA00022692"/>
    </source>
</evidence>
<name>A0A328AZU6_9CAUL</name>
<evidence type="ECO:0000256" key="5">
    <source>
        <dbReference type="ARBA" id="ARBA00022729"/>
    </source>
</evidence>
<keyword evidence="7" id="KW-0998">Cell outer membrane</keyword>
<keyword evidence="3" id="KW-1134">Transmembrane beta strand</keyword>
<evidence type="ECO:0000256" key="7">
    <source>
        <dbReference type="ARBA" id="ARBA00023237"/>
    </source>
</evidence>
<organism evidence="9 10">
    <name type="scientific">Phenylobacterium hankyongense</name>
    <dbReference type="NCBI Taxonomy" id="1813876"/>
    <lineage>
        <taxon>Bacteria</taxon>
        <taxon>Pseudomonadati</taxon>
        <taxon>Pseudomonadota</taxon>
        <taxon>Alphaproteobacteria</taxon>
        <taxon>Caulobacterales</taxon>
        <taxon>Caulobacteraceae</taxon>
        <taxon>Phenylobacterium</taxon>
    </lineage>
</organism>
<comment type="subcellular location">
    <subcellularLocation>
        <location evidence="1">Cell outer membrane</location>
        <topology evidence="1">Multi-pass membrane protein</topology>
    </subcellularLocation>
</comment>
<dbReference type="PANTHER" id="PTHR35093:SF3">
    <property type="entry name" value="LONG-CHAIN FATTY ACID TRANSPORT PROTEIN"/>
    <property type="match status" value="1"/>
</dbReference>
<dbReference type="EMBL" id="QFYP01000001">
    <property type="protein sequence ID" value="RAK60453.1"/>
    <property type="molecule type" value="Genomic_DNA"/>
</dbReference>
<evidence type="ECO:0000313" key="10">
    <source>
        <dbReference type="Proteomes" id="UP000249842"/>
    </source>
</evidence>
<dbReference type="OrthoDB" id="19849at2"/>